<evidence type="ECO:0000256" key="8">
    <source>
        <dbReference type="SAM" id="MobiDB-lite"/>
    </source>
</evidence>
<dbReference type="GO" id="GO:0005524">
    <property type="term" value="F:ATP binding"/>
    <property type="evidence" value="ECO:0007669"/>
    <property type="project" value="UniProtKB-UniRule"/>
</dbReference>
<dbReference type="OrthoDB" id="9801841at2"/>
<dbReference type="STRING" id="54.SAMN02745121_07369"/>
<keyword evidence="3" id="KW-0808">Transferase</keyword>
<proteinExistence type="inferred from homology"/>
<evidence type="ECO:0000256" key="2">
    <source>
        <dbReference type="ARBA" id="ARBA00012513"/>
    </source>
</evidence>
<dbReference type="InterPro" id="IPR050660">
    <property type="entry name" value="NEK_Ser/Thr_kinase"/>
</dbReference>
<keyword evidence="4 7" id="KW-0547">Nucleotide-binding</keyword>
<dbReference type="Gene3D" id="3.30.200.20">
    <property type="entry name" value="Phosphorylase Kinase, domain 1"/>
    <property type="match status" value="1"/>
</dbReference>
<feature type="domain" description="Protein kinase" evidence="9">
    <location>
        <begin position="71"/>
        <end position="352"/>
    </location>
</feature>
<dbReference type="InterPro" id="IPR019734">
    <property type="entry name" value="TPR_rpt"/>
</dbReference>
<dbReference type="SUPFAM" id="SSF56112">
    <property type="entry name" value="Protein kinase-like (PK-like)"/>
    <property type="match status" value="1"/>
</dbReference>
<dbReference type="SUPFAM" id="SSF48452">
    <property type="entry name" value="TPR-like"/>
    <property type="match status" value="3"/>
</dbReference>
<name>A0A1I2GL37_9BACT</name>
<keyword evidence="6 7" id="KW-0067">ATP-binding</keyword>
<keyword evidence="10" id="KW-0723">Serine/threonine-protein kinase</keyword>
<dbReference type="InterPro" id="IPR008271">
    <property type="entry name" value="Ser/Thr_kinase_AS"/>
</dbReference>
<gene>
    <name evidence="10" type="ORF">SAMN02745121_07369</name>
</gene>
<dbReference type="Pfam" id="PF13181">
    <property type="entry name" value="TPR_8"/>
    <property type="match status" value="1"/>
</dbReference>
<dbReference type="PROSITE" id="PS50011">
    <property type="entry name" value="PROTEIN_KINASE_DOM"/>
    <property type="match status" value="1"/>
</dbReference>
<dbReference type="PANTHER" id="PTHR43671">
    <property type="entry name" value="SERINE/THREONINE-PROTEIN KINASE NEK"/>
    <property type="match status" value="1"/>
</dbReference>
<evidence type="ECO:0000259" key="9">
    <source>
        <dbReference type="PROSITE" id="PS50011"/>
    </source>
</evidence>
<feature type="region of interest" description="Disordered" evidence="8">
    <location>
        <begin position="1"/>
        <end position="32"/>
    </location>
</feature>
<dbReference type="InterPro" id="IPR011009">
    <property type="entry name" value="Kinase-like_dom_sf"/>
</dbReference>
<dbReference type="GO" id="GO:0004674">
    <property type="term" value="F:protein serine/threonine kinase activity"/>
    <property type="evidence" value="ECO:0007669"/>
    <property type="project" value="UniProtKB-KW"/>
</dbReference>
<dbReference type="InterPro" id="IPR000719">
    <property type="entry name" value="Prot_kinase_dom"/>
</dbReference>
<sequence>MSSLDATPNSARMRTDPDRSRDSGDFEAIGGSSEGGDFGRMYVDAARGAVAYEAATRAVEAELEPFRAGRYVIMKHLGHGAMGNVFLAYDPDLDRKVAVKMLRESSRALVPASLVREAKAMARLTHPNVVGVFDVGVCDRGVYVAMELVEGVTLRTWLKEQPRGWREVLALFIQAGSGLAAAHEAGLVHHDFKPDNVLVGARGRAMVSDFGLARVHEVAGADVSGEISDAGTTRRGSGGASDGSSTVASSRGPVGTLAYMAPERLKLQPSDARSDQFSFCVALYEGVYGRRPFVGEDAAALRRALLQDRPQDPPKGSVVPPKLWKVLRRGLARDPAARYPGMDALLAELSAIAAGRPMRPWQWALAAGSFAGVLGGMSFWAAPVDRCGAAGEALAAAWTPEVRSELQAKFAGAAGRWARVESALDDYVTGWQVRREAVCDGARRADAAASEELRARATCLEHPRMRFTALLELLGSSSRVDVDDAARAAAQLPALADCDDRQMLALGLRPPDAHERPRVTALRIGLERARVREVSGEYARSLAMAEEAVGAARGLDYPPVLAEALYQRGRVEHYLGRSEAAVASLSEAVDLAEASRHEVLVAEVWQFLVEVGALHWRPGLPVLEWVRRARASAERLGRPAADSRARALQAEGLVARGRQQPRAAEAAFRKALSLWAQSPAPDAVAIAKLKLNLATAMVDQERGDDAAVLYVEAEQGFVAALGPRHPYVLVALYNLGLLEEQRGRLDAARAAFERALAVARYVFGDSHGKVLELHLALARVDLYEGLASSALAHGEAARAIYDATGSADDEVFAVLGEAHLLLGGYAQALAAAERELTLAAALHGADGEVVARAHAKAGEALLGLHQPDEAEARFSQAQALLSRIDDADGDAQGFVLKGIGQARLIRGDHAGAAQALRQASAVWASAGSDFREVADTQWCLAEALAALGETAAAAERRAAAERFYARFGEAGARRAAELAGWLRPPS</sequence>
<dbReference type="Pfam" id="PF13424">
    <property type="entry name" value="TPR_12"/>
    <property type="match status" value="1"/>
</dbReference>
<dbReference type="SMART" id="SM00028">
    <property type="entry name" value="TPR"/>
    <property type="match status" value="6"/>
</dbReference>
<dbReference type="Gene3D" id="1.25.40.10">
    <property type="entry name" value="Tetratricopeptide repeat domain"/>
    <property type="match status" value="3"/>
</dbReference>
<dbReference type="InterPro" id="IPR011990">
    <property type="entry name" value="TPR-like_helical_dom_sf"/>
</dbReference>
<evidence type="ECO:0000256" key="4">
    <source>
        <dbReference type="ARBA" id="ARBA00022741"/>
    </source>
</evidence>
<dbReference type="Gene3D" id="1.10.510.10">
    <property type="entry name" value="Transferase(Phosphotransferase) domain 1"/>
    <property type="match status" value="1"/>
</dbReference>
<dbReference type="CDD" id="cd14014">
    <property type="entry name" value="STKc_PknB_like"/>
    <property type="match status" value="1"/>
</dbReference>
<dbReference type="EC" id="2.7.11.1" evidence="2"/>
<feature type="compositionally biased region" description="Polar residues" evidence="8">
    <location>
        <begin position="1"/>
        <end position="12"/>
    </location>
</feature>
<dbReference type="EMBL" id="FOMX01000033">
    <property type="protein sequence ID" value="SFF17958.1"/>
    <property type="molecule type" value="Genomic_DNA"/>
</dbReference>
<dbReference type="Pfam" id="PF00069">
    <property type="entry name" value="Pkinase"/>
    <property type="match status" value="1"/>
</dbReference>
<protein>
    <recommendedName>
        <fullName evidence="2">non-specific serine/threonine protein kinase</fullName>
        <ecNumber evidence="2">2.7.11.1</ecNumber>
    </recommendedName>
</protein>
<evidence type="ECO:0000313" key="10">
    <source>
        <dbReference type="EMBL" id="SFF17958.1"/>
    </source>
</evidence>
<feature type="compositionally biased region" description="Basic and acidic residues" evidence="8">
    <location>
        <begin position="13"/>
        <end position="24"/>
    </location>
</feature>
<dbReference type="PROSITE" id="PS00107">
    <property type="entry name" value="PROTEIN_KINASE_ATP"/>
    <property type="match status" value="1"/>
</dbReference>
<reference evidence="11" key="1">
    <citation type="submission" date="2016-10" db="EMBL/GenBank/DDBJ databases">
        <authorList>
            <person name="Varghese N."/>
            <person name="Submissions S."/>
        </authorList>
    </citation>
    <scope>NUCLEOTIDE SEQUENCE [LARGE SCALE GENOMIC DNA]</scope>
    <source>
        <strain evidence="11">ATCC 25963</strain>
    </source>
</reference>
<evidence type="ECO:0000313" key="11">
    <source>
        <dbReference type="Proteomes" id="UP000199400"/>
    </source>
</evidence>
<dbReference type="InterPro" id="IPR017441">
    <property type="entry name" value="Protein_kinase_ATP_BS"/>
</dbReference>
<dbReference type="Proteomes" id="UP000199400">
    <property type="component" value="Unassembled WGS sequence"/>
</dbReference>
<comment type="similarity">
    <text evidence="1">Belongs to the protein kinase superfamily. NEK Ser/Thr protein kinase family. NIMA subfamily.</text>
</comment>
<dbReference type="PROSITE" id="PS00108">
    <property type="entry name" value="PROTEIN_KINASE_ST"/>
    <property type="match status" value="1"/>
</dbReference>
<dbReference type="PANTHER" id="PTHR43671:SF13">
    <property type="entry name" value="SERINE_THREONINE-PROTEIN KINASE NEK2"/>
    <property type="match status" value="1"/>
</dbReference>
<organism evidence="10 11">
    <name type="scientific">Nannocystis exedens</name>
    <dbReference type="NCBI Taxonomy" id="54"/>
    <lineage>
        <taxon>Bacteria</taxon>
        <taxon>Pseudomonadati</taxon>
        <taxon>Myxococcota</taxon>
        <taxon>Polyangia</taxon>
        <taxon>Nannocystales</taxon>
        <taxon>Nannocystaceae</taxon>
        <taxon>Nannocystis</taxon>
    </lineage>
</organism>
<evidence type="ECO:0000256" key="1">
    <source>
        <dbReference type="ARBA" id="ARBA00010886"/>
    </source>
</evidence>
<evidence type="ECO:0000256" key="7">
    <source>
        <dbReference type="PROSITE-ProRule" id="PRU10141"/>
    </source>
</evidence>
<accession>A0A1I2GL37</accession>
<dbReference type="AlphaFoldDB" id="A0A1I2GL37"/>
<evidence type="ECO:0000256" key="3">
    <source>
        <dbReference type="ARBA" id="ARBA00022679"/>
    </source>
</evidence>
<keyword evidence="5 10" id="KW-0418">Kinase</keyword>
<feature type="binding site" evidence="7">
    <location>
        <position position="100"/>
    </location>
    <ligand>
        <name>ATP</name>
        <dbReference type="ChEBI" id="CHEBI:30616"/>
    </ligand>
</feature>
<keyword evidence="11" id="KW-1185">Reference proteome</keyword>
<evidence type="ECO:0000256" key="5">
    <source>
        <dbReference type="ARBA" id="ARBA00022777"/>
    </source>
</evidence>
<evidence type="ECO:0000256" key="6">
    <source>
        <dbReference type="ARBA" id="ARBA00022840"/>
    </source>
</evidence>
<feature type="region of interest" description="Disordered" evidence="8">
    <location>
        <begin position="226"/>
        <end position="252"/>
    </location>
</feature>
<feature type="compositionally biased region" description="Low complexity" evidence="8">
    <location>
        <begin position="242"/>
        <end position="252"/>
    </location>
</feature>